<evidence type="ECO:0000313" key="2">
    <source>
        <dbReference type="Proteomes" id="UP000282438"/>
    </source>
</evidence>
<evidence type="ECO:0000313" key="1">
    <source>
        <dbReference type="EMBL" id="AZN35326.1"/>
    </source>
</evidence>
<dbReference type="AlphaFoldDB" id="A0A3S8ZPC4"/>
<dbReference type="KEGG" id="iod:EJO50_01765"/>
<name>A0A3S8ZPC4_9NEIS</name>
<gene>
    <name evidence="1" type="ORF">EJO50_01765</name>
</gene>
<organism evidence="1 2">
    <name type="scientific">Iodobacter ciconiae</name>
    <dbReference type="NCBI Taxonomy" id="2496266"/>
    <lineage>
        <taxon>Bacteria</taxon>
        <taxon>Pseudomonadati</taxon>
        <taxon>Pseudomonadota</taxon>
        <taxon>Betaproteobacteria</taxon>
        <taxon>Neisseriales</taxon>
        <taxon>Chitinibacteraceae</taxon>
        <taxon>Iodobacter</taxon>
    </lineage>
</organism>
<dbReference type="RefSeq" id="WP_125971298.1">
    <property type="nucleotide sequence ID" value="NZ_CP034433.1"/>
</dbReference>
<dbReference type="Proteomes" id="UP000282438">
    <property type="component" value="Chromosome"/>
</dbReference>
<sequence length="179" mass="21036">MNKVIFFIVFLFSTNVFSGELYESGVHKWPYKKNQLALISGLSVENDRYYYFNYSFYILKKQNGKEIWYSVPIMKDKDSTKWDFRFNTWSGFSEVMLKNAKVVVKGSDIFIISADKSDNDSFQNVHGPASLLIYKLQEGNEMSRWRYYFALIENKIIPADQAGHVDEIITRFEKKLLAE</sequence>
<protein>
    <submittedName>
        <fullName evidence="1">Uncharacterized protein</fullName>
    </submittedName>
</protein>
<reference evidence="1 2" key="1">
    <citation type="submission" date="2018-12" db="EMBL/GenBank/DDBJ databases">
        <title>Complete genome sequence of Iodobacter sp. H11R3.</title>
        <authorList>
            <person name="Bae J.-W."/>
        </authorList>
    </citation>
    <scope>NUCLEOTIDE SEQUENCE [LARGE SCALE GENOMIC DNA]</scope>
    <source>
        <strain evidence="1 2">H11R3</strain>
    </source>
</reference>
<dbReference type="EMBL" id="CP034433">
    <property type="protein sequence ID" value="AZN35326.1"/>
    <property type="molecule type" value="Genomic_DNA"/>
</dbReference>
<accession>A0A3S8ZPC4</accession>
<keyword evidence="2" id="KW-1185">Reference proteome</keyword>
<proteinExistence type="predicted"/>